<dbReference type="AlphaFoldDB" id="A0A078LDV9"/>
<evidence type="ECO:0000313" key="2">
    <source>
        <dbReference type="EMBL" id="SQB28577.1"/>
    </source>
</evidence>
<gene>
    <name evidence="1" type="ORF">BN1086_00430</name>
    <name evidence="2" type="ORF">NCTC10786_02451</name>
    <name evidence="3" type="ORF">NCTC11075_01312</name>
</gene>
<proteinExistence type="predicted"/>
<sequence length="30" mass="3592">MRFKISDLEYVSVMFSMEVKSYVIVLISYN</sequence>
<name>A0A078LDV9_CITKO</name>
<reference evidence="2 4" key="2">
    <citation type="submission" date="2018-06" db="EMBL/GenBank/DDBJ databases">
        <authorList>
            <consortium name="Pathogen Informatics"/>
            <person name="Doyle S."/>
        </authorList>
    </citation>
    <scope>NUCLEOTIDE SEQUENCE [LARGE SCALE GENOMIC DNA]</scope>
    <source>
        <strain evidence="2 4">NCTC10786</strain>
    </source>
</reference>
<dbReference type="Proteomes" id="UP000270272">
    <property type="component" value="Chromosome"/>
</dbReference>
<dbReference type="EMBL" id="LK931336">
    <property type="protein sequence ID" value="CDZ82354.1"/>
    <property type="molecule type" value="Genomic_DNA"/>
</dbReference>
<reference evidence="1" key="1">
    <citation type="submission" date="2014-06" db="EMBL/GenBank/DDBJ databases">
        <authorList>
            <person name="Urmite Genomes Urmite Genomes"/>
        </authorList>
    </citation>
    <scope>NUCLEOTIDE SEQUENCE</scope>
</reference>
<organism evidence="1">
    <name type="scientific">Citrobacter koseri</name>
    <name type="common">Citrobacter diversus</name>
    <dbReference type="NCBI Taxonomy" id="545"/>
    <lineage>
        <taxon>Bacteria</taxon>
        <taxon>Pseudomonadati</taxon>
        <taxon>Pseudomonadota</taxon>
        <taxon>Gammaproteobacteria</taxon>
        <taxon>Enterobacterales</taxon>
        <taxon>Enterobacteriaceae</taxon>
        <taxon>Citrobacter</taxon>
    </lineage>
</organism>
<reference evidence="3 5" key="3">
    <citation type="submission" date="2018-12" db="EMBL/GenBank/DDBJ databases">
        <authorList>
            <consortium name="Pathogen Informatics"/>
        </authorList>
    </citation>
    <scope>NUCLEOTIDE SEQUENCE [LARGE SCALE GENOMIC DNA]</scope>
    <source>
        <strain evidence="3 5">NCTC11075</strain>
    </source>
</reference>
<dbReference type="Proteomes" id="UP000251584">
    <property type="component" value="Unassembled WGS sequence"/>
</dbReference>
<protein>
    <submittedName>
        <fullName evidence="1">Uncharacterized protein</fullName>
    </submittedName>
</protein>
<dbReference type="PATRIC" id="fig|545.12.peg.416"/>
<evidence type="ECO:0000313" key="4">
    <source>
        <dbReference type="Proteomes" id="UP000251584"/>
    </source>
</evidence>
<dbReference type="EMBL" id="UAVY01000004">
    <property type="protein sequence ID" value="SQB28577.1"/>
    <property type="molecule type" value="Genomic_DNA"/>
</dbReference>
<accession>A0A078LDV9</accession>
<evidence type="ECO:0000313" key="3">
    <source>
        <dbReference type="EMBL" id="VEB86981.1"/>
    </source>
</evidence>
<evidence type="ECO:0000313" key="1">
    <source>
        <dbReference type="EMBL" id="CDZ82354.1"/>
    </source>
</evidence>
<dbReference type="EMBL" id="LR134204">
    <property type="protein sequence ID" value="VEB86981.1"/>
    <property type="molecule type" value="Genomic_DNA"/>
</dbReference>
<evidence type="ECO:0000313" key="5">
    <source>
        <dbReference type="Proteomes" id="UP000270272"/>
    </source>
</evidence>